<dbReference type="RefSeq" id="WP_118765357.1">
    <property type="nucleotide sequence ID" value="NZ_CABJCF010000005.1"/>
</dbReference>
<sequence length="100" mass="11252">MKLPKKLYICGIKFEIVEKPVICKGDTGITRGIVNFQNDTIEIDSELNEDRKIQVLIHECLHAILDLSGNKDVCEDEKAVQSIATAVYCTLKENNLLSFL</sequence>
<dbReference type="Proteomes" id="UP000284731">
    <property type="component" value="Unassembled WGS sequence"/>
</dbReference>
<accession>A0A412PAQ8</accession>
<protein>
    <recommendedName>
        <fullName evidence="3">ImmA/IrrE family metallo-endopeptidase</fullName>
    </recommendedName>
</protein>
<dbReference type="AlphaFoldDB" id="A0A412PAQ8"/>
<evidence type="ECO:0008006" key="3">
    <source>
        <dbReference type="Google" id="ProtNLM"/>
    </source>
</evidence>
<gene>
    <name evidence="1" type="ORF">DWX20_09640</name>
</gene>
<organism evidence="1 2">
    <name type="scientific">Solobacterium moorei</name>
    <dbReference type="NCBI Taxonomy" id="102148"/>
    <lineage>
        <taxon>Bacteria</taxon>
        <taxon>Bacillati</taxon>
        <taxon>Bacillota</taxon>
        <taxon>Erysipelotrichia</taxon>
        <taxon>Erysipelotrichales</taxon>
        <taxon>Erysipelotrichaceae</taxon>
        <taxon>Solobacterium</taxon>
    </lineage>
</organism>
<reference evidence="1 2" key="1">
    <citation type="submission" date="2018-08" db="EMBL/GenBank/DDBJ databases">
        <title>A genome reference for cultivated species of the human gut microbiota.</title>
        <authorList>
            <person name="Zou Y."/>
            <person name="Xue W."/>
            <person name="Luo G."/>
        </authorList>
    </citation>
    <scope>NUCLEOTIDE SEQUENCE [LARGE SCALE GENOMIC DNA]</scope>
    <source>
        <strain evidence="1 2">AF18-46</strain>
    </source>
</reference>
<evidence type="ECO:0000313" key="2">
    <source>
        <dbReference type="Proteomes" id="UP000284731"/>
    </source>
</evidence>
<comment type="caution">
    <text evidence="1">The sequence shown here is derived from an EMBL/GenBank/DDBJ whole genome shotgun (WGS) entry which is preliminary data.</text>
</comment>
<evidence type="ECO:0000313" key="1">
    <source>
        <dbReference type="EMBL" id="RGT53690.1"/>
    </source>
</evidence>
<proteinExistence type="predicted"/>
<dbReference type="EMBL" id="QRWX01000005">
    <property type="protein sequence ID" value="RGT53690.1"/>
    <property type="molecule type" value="Genomic_DNA"/>
</dbReference>
<name>A0A412PAQ8_9FIRM</name>